<feature type="active site" description="For GATase activity" evidence="11">
    <location>
        <position position="2"/>
    </location>
</feature>
<comment type="pathway">
    <text evidence="1">Amino-acid biosynthesis; L-asparagine biosynthesis; L-asparagine from L-aspartate (L-Gln route): step 1/1.</text>
</comment>
<dbReference type="InterPro" id="IPR017932">
    <property type="entry name" value="GATase_2_dom"/>
</dbReference>
<dbReference type="InterPro" id="IPR014729">
    <property type="entry name" value="Rossmann-like_a/b/a_fold"/>
</dbReference>
<evidence type="ECO:0000256" key="1">
    <source>
        <dbReference type="ARBA" id="ARBA00005187"/>
    </source>
</evidence>
<dbReference type="EMBL" id="MG779332">
    <property type="protein sequence ID" value="AUV58352.1"/>
    <property type="molecule type" value="Genomic_DNA"/>
</dbReference>
<evidence type="ECO:0000259" key="14">
    <source>
        <dbReference type="PROSITE" id="PS51278"/>
    </source>
</evidence>
<feature type="binding site" evidence="12">
    <location>
        <position position="280"/>
    </location>
    <ligand>
        <name>ATP</name>
        <dbReference type="ChEBI" id="CHEBI:30616"/>
    </ligand>
</feature>
<dbReference type="GO" id="GO:0005524">
    <property type="term" value="F:ATP binding"/>
    <property type="evidence" value="ECO:0007669"/>
    <property type="project" value="UniProtKB-KW"/>
</dbReference>
<dbReference type="InterPro" id="IPR033738">
    <property type="entry name" value="AsnB_N"/>
</dbReference>
<evidence type="ECO:0000313" key="15">
    <source>
        <dbReference type="EMBL" id="AUV58352.1"/>
    </source>
</evidence>
<dbReference type="SUPFAM" id="SSF52402">
    <property type="entry name" value="Adenine nucleotide alpha hydrolases-like"/>
    <property type="match status" value="1"/>
</dbReference>
<evidence type="ECO:0000256" key="7">
    <source>
        <dbReference type="ARBA" id="ARBA00022888"/>
    </source>
</evidence>
<evidence type="ECO:0000256" key="10">
    <source>
        <dbReference type="ARBA" id="ARBA00048741"/>
    </source>
</evidence>
<evidence type="ECO:0000256" key="9">
    <source>
        <dbReference type="ARBA" id="ARBA00030234"/>
    </source>
</evidence>
<evidence type="ECO:0000256" key="8">
    <source>
        <dbReference type="ARBA" id="ARBA00022962"/>
    </source>
</evidence>
<dbReference type="InterPro" id="IPR006426">
    <property type="entry name" value="Asn_synth_AEB"/>
</dbReference>
<dbReference type="Gene3D" id="3.60.20.10">
    <property type="entry name" value="Glutamine Phosphoribosylpyrophosphate, subunit 1, domain 1"/>
    <property type="match status" value="1"/>
</dbReference>
<dbReference type="InterPro" id="IPR029055">
    <property type="entry name" value="Ntn_hydrolases_N"/>
</dbReference>
<keyword evidence="4 11" id="KW-0028">Amino-acid biosynthesis</keyword>
<dbReference type="GO" id="GO:0006529">
    <property type="term" value="P:asparagine biosynthetic process"/>
    <property type="evidence" value="ECO:0007669"/>
    <property type="project" value="UniProtKB-KW"/>
</dbReference>
<dbReference type="Pfam" id="PF00733">
    <property type="entry name" value="Asn_synthase"/>
    <property type="match status" value="2"/>
</dbReference>
<dbReference type="CDD" id="cd01991">
    <property type="entry name" value="Asn_synthase_B_C"/>
    <property type="match status" value="1"/>
</dbReference>
<feature type="binding site" evidence="12">
    <location>
        <position position="252"/>
    </location>
    <ligand>
        <name>ATP</name>
        <dbReference type="ChEBI" id="CHEBI:30616"/>
    </ligand>
</feature>
<evidence type="ECO:0000256" key="3">
    <source>
        <dbReference type="ARBA" id="ARBA00022598"/>
    </source>
</evidence>
<evidence type="ECO:0000256" key="2">
    <source>
        <dbReference type="ARBA" id="ARBA00012737"/>
    </source>
</evidence>
<evidence type="ECO:0000256" key="5">
    <source>
        <dbReference type="ARBA" id="ARBA00022741"/>
    </source>
</evidence>
<keyword evidence="3" id="KW-0436">Ligase</keyword>
<dbReference type="EC" id="6.3.5.4" evidence="2"/>
<sequence length="547" mass="63488">MCGIFCLIQYGNNQIDQEQCRQCLNKLTPRGPDNLDYKIIKVNDNVTIFLGFTRLAIMDTSSAGMQPFQDNNDNHLICNGEIYNYHNLAANYNIPMNTQCDCEIILPMVQKVGFVEMISNKLDAEFAMVVLRKQENKLYAARDRYGVRPLYIGHNKTNNTIAFASELKALHGIMEHIQQVEPNIYIDLDLTANIDFQNFEYSYFMKQYYDFEKLSVRCVDDNNIETIQNNIRNLFISAVKKRLESDRPIGFLLSGGLDSSLIVAIASKIIGPEKITCFSIGLPGSPDVEAAKKVVEYLGITQHHIVPFSVEQGIKIIPEVINTIETYDITTIRASTPQYIMAKYIHDHTNIRVLLSGEGSDEIHGSYKYMRFAPNEYEFHWETIRLLRELCYFDNKRTDRSMADNGLEVRIPFLDFEYVEYITSIDPKLLMYRQDYLEKKIIRDAFINYLPNEILYRPKEAFSDAVSSKEMNWYKNIQKIADMTISDNDLLNNIFTHNKPEIKEALYYRNIFNDIYNNRDNVLPHYWLPRFQTQKISDPSATVLSDD</sequence>
<protein>
    <recommendedName>
        <fullName evidence="2">asparagine synthase (glutamine-hydrolyzing)</fullName>
        <ecNumber evidence="2">6.3.5.4</ecNumber>
    </recommendedName>
    <alternativeName>
        <fullName evidence="9">Glutamine-dependent asparagine synthetase</fullName>
    </alternativeName>
</protein>
<dbReference type="Pfam" id="PF13537">
    <property type="entry name" value="GATase_7"/>
    <property type="match status" value="1"/>
</dbReference>
<name>A0A2K9V809_9VIRU</name>
<feature type="site" description="Important for beta-aspartyl-AMP intermediate formation" evidence="13">
    <location>
        <position position="358"/>
    </location>
</feature>
<keyword evidence="7 11" id="KW-0061">Asparagine biosynthesis</keyword>
<dbReference type="InterPro" id="IPR050795">
    <property type="entry name" value="Asn_Synthetase"/>
</dbReference>
<dbReference type="CDD" id="cd00712">
    <property type="entry name" value="AsnB"/>
    <property type="match status" value="1"/>
</dbReference>
<evidence type="ECO:0000256" key="13">
    <source>
        <dbReference type="PIRSR" id="PIRSR001589-3"/>
    </source>
</evidence>
<evidence type="ECO:0000256" key="12">
    <source>
        <dbReference type="PIRSR" id="PIRSR001589-2"/>
    </source>
</evidence>
<proteinExistence type="predicted"/>
<dbReference type="InterPro" id="IPR001962">
    <property type="entry name" value="Asn_synthase"/>
</dbReference>
<comment type="catalytic activity">
    <reaction evidence="10">
        <text>L-aspartate + L-glutamine + ATP + H2O = L-asparagine + L-glutamate + AMP + diphosphate + H(+)</text>
        <dbReference type="Rhea" id="RHEA:12228"/>
        <dbReference type="ChEBI" id="CHEBI:15377"/>
        <dbReference type="ChEBI" id="CHEBI:15378"/>
        <dbReference type="ChEBI" id="CHEBI:29985"/>
        <dbReference type="ChEBI" id="CHEBI:29991"/>
        <dbReference type="ChEBI" id="CHEBI:30616"/>
        <dbReference type="ChEBI" id="CHEBI:33019"/>
        <dbReference type="ChEBI" id="CHEBI:58048"/>
        <dbReference type="ChEBI" id="CHEBI:58359"/>
        <dbReference type="ChEBI" id="CHEBI:456215"/>
        <dbReference type="EC" id="6.3.5.4"/>
    </reaction>
</comment>
<feature type="domain" description="Glutamine amidotransferase type-2" evidence="14">
    <location>
        <begin position="2"/>
        <end position="191"/>
    </location>
</feature>
<organism evidence="15">
    <name type="scientific">Bandra megavirus</name>
    <dbReference type="NCBI Taxonomy" id="2071566"/>
    <lineage>
        <taxon>Viruses</taxon>
        <taxon>Varidnaviria</taxon>
        <taxon>Bamfordvirae</taxon>
        <taxon>Nucleocytoviricota</taxon>
        <taxon>Megaviricetes</taxon>
        <taxon>Imitervirales</taxon>
        <taxon>Mimiviridae</taxon>
        <taxon>Megamimivirinae</taxon>
        <taxon>Megavirus</taxon>
    </lineage>
</organism>
<accession>A0A2K9V809</accession>
<dbReference type="NCBIfam" id="TIGR01536">
    <property type="entry name" value="asn_synth_AEB"/>
    <property type="match status" value="1"/>
</dbReference>
<dbReference type="PIRSF" id="PIRSF001589">
    <property type="entry name" value="Asn_synthetase_glu-h"/>
    <property type="match status" value="1"/>
</dbReference>
<evidence type="ECO:0000256" key="4">
    <source>
        <dbReference type="ARBA" id="ARBA00022605"/>
    </source>
</evidence>
<keyword evidence="5 12" id="KW-0547">Nucleotide-binding</keyword>
<dbReference type="PANTHER" id="PTHR11772:SF23">
    <property type="entry name" value="ASPARAGINE SYNTHETASE [GLUTAMINE-HYDROLYZING]"/>
    <property type="match status" value="1"/>
</dbReference>
<dbReference type="GO" id="GO:0004066">
    <property type="term" value="F:asparagine synthase (glutamine-hydrolyzing) activity"/>
    <property type="evidence" value="ECO:0007669"/>
    <property type="project" value="UniProtKB-EC"/>
</dbReference>
<dbReference type="PANTHER" id="PTHR11772">
    <property type="entry name" value="ASPARAGINE SYNTHETASE"/>
    <property type="match status" value="1"/>
</dbReference>
<evidence type="ECO:0000256" key="6">
    <source>
        <dbReference type="ARBA" id="ARBA00022840"/>
    </source>
</evidence>
<evidence type="ECO:0000256" key="11">
    <source>
        <dbReference type="PIRSR" id="PIRSR001589-1"/>
    </source>
</evidence>
<dbReference type="PROSITE" id="PS51278">
    <property type="entry name" value="GATASE_TYPE_2"/>
    <property type="match status" value="1"/>
</dbReference>
<reference evidence="15" key="1">
    <citation type="submission" date="2018-01" db="EMBL/GenBank/DDBJ databases">
        <title>Draft genome sequence of Bandra megavirus.</title>
        <authorList>
            <person name="Chatterjee A."/>
            <person name="Yadav R."/>
            <person name="Kondabagil K."/>
        </authorList>
    </citation>
    <scope>NUCLEOTIDE SEQUENCE</scope>
    <source>
        <strain evidence="15">KK-1</strain>
    </source>
</reference>
<keyword evidence="8 11" id="KW-0315">Glutamine amidotransferase</keyword>
<keyword evidence="6 12" id="KW-0067">ATP-binding</keyword>
<dbReference type="SUPFAM" id="SSF56235">
    <property type="entry name" value="N-terminal nucleophile aminohydrolases (Ntn hydrolases)"/>
    <property type="match status" value="1"/>
</dbReference>
<dbReference type="Gene3D" id="3.40.50.620">
    <property type="entry name" value="HUPs"/>
    <property type="match status" value="1"/>
</dbReference>
<feature type="binding site" evidence="12">
    <location>
        <begin position="356"/>
        <end position="357"/>
    </location>
    <ligand>
        <name>ATP</name>
        <dbReference type="ChEBI" id="CHEBI:30616"/>
    </ligand>
</feature>
<feature type="binding site" evidence="12">
    <location>
        <position position="101"/>
    </location>
    <ligand>
        <name>L-glutamine</name>
        <dbReference type="ChEBI" id="CHEBI:58359"/>
    </ligand>
</feature>